<name>A0A7H0KBC3_9CORY</name>
<protein>
    <submittedName>
        <fullName evidence="1">Uncharacterized protein</fullName>
    </submittedName>
</protein>
<comment type="caution">
    <text evidence="1">The sequence shown here is derived from an EMBL/GenBank/DDBJ whole genome shotgun (WGS) entry which is preliminary data.</text>
</comment>
<accession>A0A7H0KBC3</accession>
<reference evidence="1 2" key="1">
    <citation type="submission" date="2020-05" db="EMBL/GenBank/DDBJ databases">
        <title>Descriptions of Corynebacterium xxxx sp. nov., Corynebacterium yyyy sp. nov. and Corynebacterium zzzz sp. nov.</title>
        <authorList>
            <person name="Zhang G."/>
        </authorList>
    </citation>
    <scope>NUCLEOTIDE SEQUENCE [LARGE SCALE GENOMIC DNA]</scope>
    <source>
        <strain evidence="2">zg-913</strain>
    </source>
</reference>
<sequence>MRTITRGIIATIAAATALAAGASSASADQGPGFNPRGVEWPAAHGALPAQAPYATFANQQDTVRCGVYNVQGQDFVHCLSLVDTMPGHMCAGQGKANAMNLGKWDAWDCADTNAFAGAPKMGNLQLRRYGSTFVASDTRGNFFIGDRGLSRVIRVGEINDIYADHGRVIAFNSRLRGSSIPAGSSI</sequence>
<proteinExistence type="predicted"/>
<evidence type="ECO:0000313" key="1">
    <source>
        <dbReference type="EMBL" id="MBA1838346.1"/>
    </source>
</evidence>
<gene>
    <name evidence="1" type="ORF">HMA55_10710</name>
</gene>
<dbReference type="RefSeq" id="WP_181193031.1">
    <property type="nucleotide sequence ID" value="NZ_JABFED010000009.1"/>
</dbReference>
<keyword evidence="2" id="KW-1185">Reference proteome</keyword>
<evidence type="ECO:0000313" key="2">
    <source>
        <dbReference type="Proteomes" id="UP000577408"/>
    </source>
</evidence>
<organism evidence="1 2">
    <name type="scientific">Corynebacterium wankanglinii</name>
    <dbReference type="NCBI Taxonomy" id="2735136"/>
    <lineage>
        <taxon>Bacteria</taxon>
        <taxon>Bacillati</taxon>
        <taxon>Actinomycetota</taxon>
        <taxon>Actinomycetes</taxon>
        <taxon>Mycobacteriales</taxon>
        <taxon>Corynebacteriaceae</taxon>
        <taxon>Corynebacterium</taxon>
    </lineage>
</organism>
<dbReference type="AlphaFoldDB" id="A0A7H0KBC3"/>
<dbReference type="EMBL" id="JABFED010000009">
    <property type="protein sequence ID" value="MBA1838346.1"/>
    <property type="molecule type" value="Genomic_DNA"/>
</dbReference>
<dbReference type="Proteomes" id="UP000577408">
    <property type="component" value="Unassembled WGS sequence"/>
</dbReference>